<feature type="transmembrane region" description="Helical" evidence="6">
    <location>
        <begin position="231"/>
        <end position="252"/>
    </location>
</feature>
<evidence type="ECO:0000313" key="8">
    <source>
        <dbReference type="EMBL" id="BAQ17141.1"/>
    </source>
</evidence>
<dbReference type="PANTHER" id="PTHR23505">
    <property type="entry name" value="SPINSTER"/>
    <property type="match status" value="1"/>
</dbReference>
<dbReference type="InterPro" id="IPR020846">
    <property type="entry name" value="MFS_dom"/>
</dbReference>
<feature type="transmembrane region" description="Helical" evidence="6">
    <location>
        <begin position="148"/>
        <end position="170"/>
    </location>
</feature>
<feature type="transmembrane region" description="Helical" evidence="6">
    <location>
        <begin position="299"/>
        <end position="322"/>
    </location>
</feature>
<evidence type="ECO:0000259" key="7">
    <source>
        <dbReference type="PROSITE" id="PS50850"/>
    </source>
</evidence>
<dbReference type="CDD" id="cd17328">
    <property type="entry name" value="MFS_spinster_like"/>
    <property type="match status" value="1"/>
</dbReference>
<organism evidence="8 9">
    <name type="scientific">Methyloceanibacter caenitepidi</name>
    <dbReference type="NCBI Taxonomy" id="1384459"/>
    <lineage>
        <taxon>Bacteria</taxon>
        <taxon>Pseudomonadati</taxon>
        <taxon>Pseudomonadota</taxon>
        <taxon>Alphaproteobacteria</taxon>
        <taxon>Hyphomicrobiales</taxon>
        <taxon>Hyphomicrobiaceae</taxon>
        <taxon>Methyloceanibacter</taxon>
    </lineage>
</organism>
<dbReference type="AlphaFoldDB" id="A0A0A8K2W6"/>
<dbReference type="GO" id="GO:0022857">
    <property type="term" value="F:transmembrane transporter activity"/>
    <property type="evidence" value="ECO:0007669"/>
    <property type="project" value="InterPro"/>
</dbReference>
<dbReference type="Pfam" id="PF07690">
    <property type="entry name" value="MFS_1"/>
    <property type="match status" value="1"/>
</dbReference>
<feature type="transmembrane region" description="Helical" evidence="6">
    <location>
        <begin position="397"/>
        <end position="421"/>
    </location>
</feature>
<proteinExistence type="predicted"/>
<dbReference type="HOGENOM" id="CLU_001265_5_12_5"/>
<dbReference type="PROSITE" id="PS50850">
    <property type="entry name" value="MFS"/>
    <property type="match status" value="1"/>
</dbReference>
<evidence type="ECO:0000256" key="5">
    <source>
        <dbReference type="ARBA" id="ARBA00023136"/>
    </source>
</evidence>
<feature type="transmembrane region" description="Helical" evidence="6">
    <location>
        <begin position="59"/>
        <end position="82"/>
    </location>
</feature>
<feature type="transmembrane region" description="Helical" evidence="6">
    <location>
        <begin position="264"/>
        <end position="287"/>
    </location>
</feature>
<evidence type="ECO:0000256" key="6">
    <source>
        <dbReference type="SAM" id="Phobius"/>
    </source>
</evidence>
<keyword evidence="5 6" id="KW-0472">Membrane</keyword>
<keyword evidence="4 6" id="KW-1133">Transmembrane helix</keyword>
<dbReference type="Proteomes" id="UP000031643">
    <property type="component" value="Chromosome"/>
</dbReference>
<dbReference type="EMBL" id="AP014648">
    <property type="protein sequence ID" value="BAQ17141.1"/>
    <property type="molecule type" value="Genomic_DNA"/>
</dbReference>
<evidence type="ECO:0000256" key="3">
    <source>
        <dbReference type="ARBA" id="ARBA00022692"/>
    </source>
</evidence>
<dbReference type="SUPFAM" id="SSF103473">
    <property type="entry name" value="MFS general substrate transporter"/>
    <property type="match status" value="1"/>
</dbReference>
<dbReference type="GO" id="GO:0016020">
    <property type="term" value="C:membrane"/>
    <property type="evidence" value="ECO:0007669"/>
    <property type="project" value="UniProtKB-SubCell"/>
</dbReference>
<accession>A0A0A8K2W6</accession>
<feature type="transmembrane region" description="Helical" evidence="6">
    <location>
        <begin position="89"/>
        <end position="109"/>
    </location>
</feature>
<feature type="transmembrane region" description="Helical" evidence="6">
    <location>
        <begin position="328"/>
        <end position="353"/>
    </location>
</feature>
<protein>
    <recommendedName>
        <fullName evidence="7">Major facilitator superfamily (MFS) profile domain-containing protein</fullName>
    </recommendedName>
</protein>
<comment type="subcellular location">
    <subcellularLocation>
        <location evidence="1">Membrane</location>
        <topology evidence="1">Multi-pass membrane protein</topology>
    </subcellularLocation>
</comment>
<reference evidence="8 9" key="1">
    <citation type="submission" date="2014-09" db="EMBL/GenBank/DDBJ databases">
        <title>Genome sequencing of Methyloceanibacter caenitepidi Gela4.</title>
        <authorList>
            <person name="Takeuchi M."/>
            <person name="Susumu S."/>
            <person name="Kamagata Y."/>
            <person name="Oshima K."/>
            <person name="Hattori M."/>
            <person name="Iwasaki W."/>
        </authorList>
    </citation>
    <scope>NUCLEOTIDE SEQUENCE [LARGE SCALE GENOMIC DNA]</scope>
    <source>
        <strain evidence="8 9">Gela4</strain>
    </source>
</reference>
<dbReference type="InterPro" id="IPR011701">
    <property type="entry name" value="MFS"/>
</dbReference>
<dbReference type="KEGG" id="mcg:GL4_1687"/>
<feature type="transmembrane region" description="Helical" evidence="6">
    <location>
        <begin position="176"/>
        <end position="198"/>
    </location>
</feature>
<feature type="transmembrane region" description="Helical" evidence="6">
    <location>
        <begin position="365"/>
        <end position="385"/>
    </location>
</feature>
<sequence length="444" mass="45891">MHPDMTTSTTALDGVQVGSRRYTLIVLTAYFALAHLDRQVLAVTLSPIGREFALNDIQLGLLSGLAFAVLFSTLGLPLALAVSSLNRRNVIAITIAFWSGMTMLCGLAQNFWQLFLARVGVGVGEAGALPTSHAIISDRYETRERAGAMGVFMSGANIGTALALVGGGVVAQFLGWRAALLLAGVPGLLLAVIIRLTVPEPPRTGGGTGNATLRFSLLSETVAKIFRSSPMALMVLATVLNTITTFGMVAWLPTFLVREHGMALSAVGLYLAVAIGAAGAMGTMLGAQLAGRLALWRASWIAWTPAVILLLTKPFSIAGLLAGSKATALLLLLVPCALGAVYVAPTIAVLHAALRSEERPVGSALLLFGMNMIGMGLGPLIVGAVSNGFDPSGGSLGIGLVAVQAFGITGAIVFLVAGWTIGTAPQERELLQGQGTSAQVVARR</sequence>
<dbReference type="InterPro" id="IPR036259">
    <property type="entry name" value="MFS_trans_sf"/>
</dbReference>
<dbReference type="Gene3D" id="1.20.1250.20">
    <property type="entry name" value="MFS general substrate transporter like domains"/>
    <property type="match status" value="1"/>
</dbReference>
<gene>
    <name evidence="8" type="ORF">GL4_1687</name>
</gene>
<evidence type="ECO:0000256" key="4">
    <source>
        <dbReference type="ARBA" id="ARBA00022989"/>
    </source>
</evidence>
<evidence type="ECO:0000256" key="2">
    <source>
        <dbReference type="ARBA" id="ARBA00022448"/>
    </source>
</evidence>
<dbReference type="InterPro" id="IPR044770">
    <property type="entry name" value="MFS_spinster-like"/>
</dbReference>
<evidence type="ECO:0000313" key="9">
    <source>
        <dbReference type="Proteomes" id="UP000031643"/>
    </source>
</evidence>
<keyword evidence="9" id="KW-1185">Reference proteome</keyword>
<name>A0A0A8K2W6_9HYPH</name>
<keyword evidence="3 6" id="KW-0812">Transmembrane</keyword>
<evidence type="ECO:0000256" key="1">
    <source>
        <dbReference type="ARBA" id="ARBA00004141"/>
    </source>
</evidence>
<keyword evidence="2" id="KW-0813">Transport</keyword>
<dbReference type="PANTHER" id="PTHR23505:SF79">
    <property type="entry name" value="PROTEIN SPINSTER"/>
    <property type="match status" value="1"/>
</dbReference>
<feature type="domain" description="Major facilitator superfamily (MFS) profile" evidence="7">
    <location>
        <begin position="23"/>
        <end position="428"/>
    </location>
</feature>